<dbReference type="Proteomes" id="UP000257109">
    <property type="component" value="Unassembled WGS sequence"/>
</dbReference>
<feature type="region of interest" description="Disordered" evidence="1">
    <location>
        <begin position="1"/>
        <end position="32"/>
    </location>
</feature>
<reference evidence="2" key="1">
    <citation type="submission" date="2018-05" db="EMBL/GenBank/DDBJ databases">
        <title>Draft genome of Mucuna pruriens seed.</title>
        <authorList>
            <person name="Nnadi N.E."/>
            <person name="Vos R."/>
            <person name="Hasami M.H."/>
            <person name="Devisetty U.K."/>
            <person name="Aguiy J.C."/>
        </authorList>
    </citation>
    <scope>NUCLEOTIDE SEQUENCE [LARGE SCALE GENOMIC DNA]</scope>
    <source>
        <strain evidence="2">JCA_2017</strain>
    </source>
</reference>
<feature type="non-terminal residue" evidence="2">
    <location>
        <position position="1"/>
    </location>
</feature>
<organism evidence="2 3">
    <name type="scientific">Mucuna pruriens</name>
    <name type="common">Velvet bean</name>
    <name type="synonym">Dolichos pruriens</name>
    <dbReference type="NCBI Taxonomy" id="157652"/>
    <lineage>
        <taxon>Eukaryota</taxon>
        <taxon>Viridiplantae</taxon>
        <taxon>Streptophyta</taxon>
        <taxon>Embryophyta</taxon>
        <taxon>Tracheophyta</taxon>
        <taxon>Spermatophyta</taxon>
        <taxon>Magnoliopsida</taxon>
        <taxon>eudicotyledons</taxon>
        <taxon>Gunneridae</taxon>
        <taxon>Pentapetalae</taxon>
        <taxon>rosids</taxon>
        <taxon>fabids</taxon>
        <taxon>Fabales</taxon>
        <taxon>Fabaceae</taxon>
        <taxon>Papilionoideae</taxon>
        <taxon>50 kb inversion clade</taxon>
        <taxon>NPAAA clade</taxon>
        <taxon>indigoferoid/millettioid clade</taxon>
        <taxon>Phaseoleae</taxon>
        <taxon>Mucuna</taxon>
    </lineage>
</organism>
<evidence type="ECO:0000313" key="3">
    <source>
        <dbReference type="Proteomes" id="UP000257109"/>
    </source>
</evidence>
<dbReference type="EMBL" id="QJKJ01015534">
    <property type="protein sequence ID" value="RDX62370.1"/>
    <property type="molecule type" value="Genomic_DNA"/>
</dbReference>
<keyword evidence="3" id="KW-1185">Reference proteome</keyword>
<sequence length="92" mass="10480">MLFKDNGDIESERSQEDISKNDVHSSDETPYEGDLLMMHGTGNCCSFIIDSNNNVNVASLRLVEKLCLPIIPHPKPYKLQWLNSKEEMLVDK</sequence>
<accession>A0A371E8L6</accession>
<evidence type="ECO:0000313" key="2">
    <source>
        <dbReference type="EMBL" id="RDX62370.1"/>
    </source>
</evidence>
<name>A0A371E8L6_MUCPR</name>
<gene>
    <name evidence="2" type="ORF">CR513_59305</name>
</gene>
<protein>
    <submittedName>
        <fullName evidence="2">Uncharacterized protein</fullName>
    </submittedName>
</protein>
<proteinExistence type="predicted"/>
<dbReference type="AlphaFoldDB" id="A0A371E8L6"/>
<evidence type="ECO:0000256" key="1">
    <source>
        <dbReference type="SAM" id="MobiDB-lite"/>
    </source>
</evidence>
<comment type="caution">
    <text evidence="2">The sequence shown here is derived from an EMBL/GenBank/DDBJ whole genome shotgun (WGS) entry which is preliminary data.</text>
</comment>
<dbReference type="OrthoDB" id="1747743at2759"/>
<feature type="compositionally biased region" description="Basic and acidic residues" evidence="1">
    <location>
        <begin position="1"/>
        <end position="27"/>
    </location>
</feature>